<evidence type="ECO:0000313" key="4">
    <source>
        <dbReference type="Proteomes" id="UP000595917"/>
    </source>
</evidence>
<dbReference type="Gene3D" id="1.20.1250.20">
    <property type="entry name" value="MFS general substrate transporter like domains"/>
    <property type="match status" value="1"/>
</dbReference>
<dbReference type="PANTHER" id="PTHR11328">
    <property type="entry name" value="MAJOR FACILITATOR SUPERFAMILY DOMAIN-CONTAINING PROTEIN"/>
    <property type="match status" value="1"/>
</dbReference>
<dbReference type="PANTHER" id="PTHR11328:SF24">
    <property type="entry name" value="MAJOR FACILITATOR SUPERFAMILY (MFS) PROFILE DOMAIN-CONTAINING PROTEIN"/>
    <property type="match status" value="1"/>
</dbReference>
<feature type="transmembrane region" description="Helical" evidence="2">
    <location>
        <begin position="407"/>
        <end position="433"/>
    </location>
</feature>
<sequence length="460" mass="49125">MNTAAGSAWQSRLAYSAINFGFSLLGMTVSMLLMYYYTDVLLLPAAAVSGILFSARLFDGVIDPFLGHYMDRRTTRFGKYRGYILYWAVPMCAAFVLMFAAVPFGGTARILWCLLVYLGFTLCFSFVETSSLPMLSSFGSRKNRSACNTWKIAGCIIATLVVSISALKLVRILGSGSEQTGYFRMAVLFAAVVLAALILGGRKLREGTYAVSTESRPGDGFSGCRAIALALREKPIVFLLCMYLCIDAATAFKIQAGIYYLKYNINRQDLTSLFLTSSIAMSLLVQPLVLYLSGRVSSWILMAGGSIVSALAMVGIGFSGNSPVLLIGANCIFGMASAFPVNLAFSSMADMSEALSAKHGKSFGGVVNSFLGVASRIGSSSASALLAIILSVTAYSPNTVQTSKTLLGISIGFTVIPVFVLLLSGLFAILSMYSFEGKDSKRPVLPQHLSGTAQEAESSL</sequence>
<feature type="transmembrane region" description="Helical" evidence="2">
    <location>
        <begin position="324"/>
        <end position="345"/>
    </location>
</feature>
<dbReference type="Pfam" id="PF13347">
    <property type="entry name" value="MFS_2"/>
    <property type="match status" value="1"/>
</dbReference>
<keyword evidence="2" id="KW-1133">Transmembrane helix</keyword>
<gene>
    <name evidence="3" type="ORF">JFL75_17740</name>
</gene>
<dbReference type="GO" id="GO:0008643">
    <property type="term" value="P:carbohydrate transport"/>
    <property type="evidence" value="ECO:0007669"/>
    <property type="project" value="InterPro"/>
</dbReference>
<feature type="transmembrane region" description="Helical" evidence="2">
    <location>
        <begin position="182"/>
        <end position="200"/>
    </location>
</feature>
<accession>A0A7T8B9R2</accession>
<feature type="transmembrane region" description="Helical" evidence="2">
    <location>
        <begin position="236"/>
        <end position="261"/>
    </location>
</feature>
<dbReference type="Proteomes" id="UP000595917">
    <property type="component" value="Chromosome"/>
</dbReference>
<feature type="transmembrane region" description="Helical" evidence="2">
    <location>
        <begin position="273"/>
        <end position="292"/>
    </location>
</feature>
<feature type="transmembrane region" description="Helical" evidence="2">
    <location>
        <begin position="12"/>
        <end position="35"/>
    </location>
</feature>
<proteinExistence type="inferred from homology"/>
<comment type="similarity">
    <text evidence="1">Belongs to the sodium:galactoside symporter (TC 2.A.2) family.</text>
</comment>
<dbReference type="InterPro" id="IPR036259">
    <property type="entry name" value="MFS_trans_sf"/>
</dbReference>
<dbReference type="KEGG" id="bhc:JFL75_17740"/>
<evidence type="ECO:0000313" key="3">
    <source>
        <dbReference type="EMBL" id="QQO08747.1"/>
    </source>
</evidence>
<feature type="transmembrane region" description="Helical" evidence="2">
    <location>
        <begin position="108"/>
        <end position="127"/>
    </location>
</feature>
<keyword evidence="4" id="KW-1185">Reference proteome</keyword>
<organism evidence="3 4">
    <name type="scientific">Breznakiella homolactica</name>
    <dbReference type="NCBI Taxonomy" id="2798577"/>
    <lineage>
        <taxon>Bacteria</taxon>
        <taxon>Pseudomonadati</taxon>
        <taxon>Spirochaetota</taxon>
        <taxon>Spirochaetia</taxon>
        <taxon>Spirochaetales</taxon>
        <taxon>Breznakiellaceae</taxon>
        <taxon>Breznakiella</taxon>
    </lineage>
</organism>
<protein>
    <submittedName>
        <fullName evidence="3">MFS transporter</fullName>
    </submittedName>
</protein>
<name>A0A7T8B9R2_9SPIR</name>
<dbReference type="RefSeq" id="WP_215626053.1">
    <property type="nucleotide sequence ID" value="NZ_CP067089.2"/>
</dbReference>
<feature type="transmembrane region" description="Helical" evidence="2">
    <location>
        <begin position="148"/>
        <end position="170"/>
    </location>
</feature>
<keyword evidence="2" id="KW-0472">Membrane</keyword>
<keyword evidence="2" id="KW-0812">Transmembrane</keyword>
<feature type="transmembrane region" description="Helical" evidence="2">
    <location>
        <begin position="83"/>
        <end position="102"/>
    </location>
</feature>
<dbReference type="GO" id="GO:0005886">
    <property type="term" value="C:plasma membrane"/>
    <property type="evidence" value="ECO:0007669"/>
    <property type="project" value="TreeGrafter"/>
</dbReference>
<dbReference type="InterPro" id="IPR039672">
    <property type="entry name" value="MFS_2"/>
</dbReference>
<dbReference type="GO" id="GO:0015293">
    <property type="term" value="F:symporter activity"/>
    <property type="evidence" value="ECO:0007669"/>
    <property type="project" value="InterPro"/>
</dbReference>
<dbReference type="SUPFAM" id="SSF103473">
    <property type="entry name" value="MFS general substrate transporter"/>
    <property type="match status" value="1"/>
</dbReference>
<feature type="transmembrane region" description="Helical" evidence="2">
    <location>
        <begin position="41"/>
        <end position="62"/>
    </location>
</feature>
<reference evidence="3" key="1">
    <citation type="submission" date="2021-01" db="EMBL/GenBank/DDBJ databases">
        <title>Description of Breznakiella homolactica.</title>
        <authorList>
            <person name="Song Y."/>
            <person name="Brune A."/>
        </authorList>
    </citation>
    <scope>NUCLEOTIDE SEQUENCE</scope>
    <source>
        <strain evidence="3">RmG30</strain>
    </source>
</reference>
<feature type="transmembrane region" description="Helical" evidence="2">
    <location>
        <begin position="366"/>
        <end position="395"/>
    </location>
</feature>
<feature type="transmembrane region" description="Helical" evidence="2">
    <location>
        <begin position="299"/>
        <end position="318"/>
    </location>
</feature>
<dbReference type="EMBL" id="CP067089">
    <property type="protein sequence ID" value="QQO08747.1"/>
    <property type="molecule type" value="Genomic_DNA"/>
</dbReference>
<evidence type="ECO:0000256" key="1">
    <source>
        <dbReference type="ARBA" id="ARBA00009617"/>
    </source>
</evidence>
<evidence type="ECO:0000256" key="2">
    <source>
        <dbReference type="SAM" id="Phobius"/>
    </source>
</evidence>
<dbReference type="AlphaFoldDB" id="A0A7T8B9R2"/>